<reference evidence="2 3" key="1">
    <citation type="journal article" date="2014" name="BMC Genomics">
        <title>Genome and secretome analysis of the hemibiotrophic fungal pathogen, Moniliophthora roreri, which causes frosty pod rot disease of cacao: mechanisms of the biotrophic and necrotrophic phases.</title>
        <authorList>
            <person name="Meinhardt L.W."/>
            <person name="Costa G.G.L."/>
            <person name="Thomazella D.P.T."/>
            <person name="Teixeira P.J.P.L."/>
            <person name="Carazzolle M.F."/>
            <person name="Schuster S.C."/>
            <person name="Carlson J.E."/>
            <person name="Guiltinan M.J."/>
            <person name="Mieczkowski P."/>
            <person name="Farmer A."/>
            <person name="Ramaraj T."/>
            <person name="Crozier J."/>
            <person name="Davis R.E."/>
            <person name="Shao J."/>
            <person name="Melnick R.L."/>
            <person name="Pereira G.A.G."/>
            <person name="Bailey B.A."/>
        </authorList>
    </citation>
    <scope>NUCLEOTIDE SEQUENCE [LARGE SCALE GENOMIC DNA]</scope>
    <source>
        <strain evidence="2 3">MCA 2997</strain>
    </source>
</reference>
<name>V2YJ86_MONRO</name>
<dbReference type="InterPro" id="IPR032675">
    <property type="entry name" value="LRR_dom_sf"/>
</dbReference>
<comment type="caution">
    <text evidence="2">The sequence shown here is derived from an EMBL/GenBank/DDBJ whole genome shotgun (WGS) entry which is preliminary data.</text>
</comment>
<dbReference type="Gene3D" id="3.80.10.10">
    <property type="entry name" value="Ribonuclease Inhibitor"/>
    <property type="match status" value="1"/>
</dbReference>
<accession>V2YJ86</accession>
<feature type="coiled-coil region" evidence="1">
    <location>
        <begin position="49"/>
        <end position="76"/>
    </location>
</feature>
<gene>
    <name evidence="2" type="ORF">Moror_10588</name>
</gene>
<evidence type="ECO:0000256" key="1">
    <source>
        <dbReference type="SAM" id="Coils"/>
    </source>
</evidence>
<dbReference type="PANTHER" id="PTHR38926:SF72">
    <property type="entry name" value="IM:7136021-RELATED"/>
    <property type="match status" value="1"/>
</dbReference>
<evidence type="ECO:0000313" key="3">
    <source>
        <dbReference type="Proteomes" id="UP000017559"/>
    </source>
</evidence>
<dbReference type="EMBL" id="AWSO01000321">
    <property type="protein sequence ID" value="ESK91759.1"/>
    <property type="molecule type" value="Genomic_DNA"/>
</dbReference>
<dbReference type="Proteomes" id="UP000017559">
    <property type="component" value="Unassembled WGS sequence"/>
</dbReference>
<keyword evidence="1" id="KW-0175">Coiled coil</keyword>
<organism evidence="2 3">
    <name type="scientific">Moniliophthora roreri (strain MCA 2997)</name>
    <name type="common">Cocoa frosty pod rot fungus</name>
    <name type="synonym">Crinipellis roreri</name>
    <dbReference type="NCBI Taxonomy" id="1381753"/>
    <lineage>
        <taxon>Eukaryota</taxon>
        <taxon>Fungi</taxon>
        <taxon>Dikarya</taxon>
        <taxon>Basidiomycota</taxon>
        <taxon>Agaricomycotina</taxon>
        <taxon>Agaricomycetes</taxon>
        <taxon>Agaricomycetidae</taxon>
        <taxon>Agaricales</taxon>
        <taxon>Marasmiineae</taxon>
        <taxon>Marasmiaceae</taxon>
        <taxon>Moniliophthora</taxon>
    </lineage>
</organism>
<dbReference type="HOGENOM" id="CLU_018544_12_1_1"/>
<sequence>MEATVNMDRSSIKRFPLPKSISSSRSLSMQRLFRCTVSLKERQTIMQWLLDAERDVKTQQAEINRLKAAITTLENKQKGLVKSMERYRSLLAPVHRMPPEILSNIFQYFCEESEIPHSSPAPPVLLSAICGRWREIVLTTPCLWSTVTIRFSKWERDHEALASKVELFMERSQLSLLSLELDFSDVEQGIQPFLPAIQNLVEHSIRWRRVTFRVVPSMISHSVLAPIHGRLPRLEHVHLSSASWRVHQADNSPWDAELRLFETCPALRSFEFEPDLRIRHVLAPYDQITFLKLCDAYSSTAFKFLSSLPNVERLELFRIGGESLASSGTFTGHIVSSNLKHLSITAEEQHDVSSALEFTTLPELLSLDIRSVEEEETDESSWYMWDEVPFKSFLTRSSCNITSLSLRCVPISDEQLVNTLLLMPRLSSLCLQEYRNTQSGYYLLTDEFLTRLAVDHGSSSSLFLPHLTDLTLHARADRVDFDHLTKALTSRWVPDSDYSATLGCECLQSVTITLMDNKDHTESLRHLQSFRDAGMRVSISYFHLDI</sequence>
<dbReference type="PANTHER" id="PTHR38926">
    <property type="entry name" value="F-BOX DOMAIN CONTAINING PROTEIN, EXPRESSED"/>
    <property type="match status" value="1"/>
</dbReference>
<dbReference type="AlphaFoldDB" id="V2YJ86"/>
<evidence type="ECO:0000313" key="2">
    <source>
        <dbReference type="EMBL" id="ESK91759.1"/>
    </source>
</evidence>
<proteinExistence type="predicted"/>
<keyword evidence="3" id="KW-1185">Reference proteome</keyword>
<dbReference type="KEGG" id="mrr:Moror_10588"/>
<protein>
    <submittedName>
        <fullName evidence="2">Uncharacterized protein</fullName>
    </submittedName>
</protein>
<dbReference type="SUPFAM" id="SSF52047">
    <property type="entry name" value="RNI-like"/>
    <property type="match status" value="1"/>
</dbReference>
<dbReference type="OrthoDB" id="3268380at2759"/>